<dbReference type="GeneID" id="56577689"/>
<dbReference type="InterPro" id="IPR043736">
    <property type="entry name" value="DUF5681"/>
</dbReference>
<dbReference type="EMBL" id="LR588407">
    <property type="protein sequence ID" value="VTO17881.1"/>
    <property type="molecule type" value="Genomic_DNA"/>
</dbReference>
<organism evidence="3 4">
    <name type="scientific">Brevundimonas vancanneytii</name>
    <dbReference type="NCBI Taxonomy" id="1325724"/>
    <lineage>
        <taxon>Bacteria</taxon>
        <taxon>Pseudomonadati</taxon>
        <taxon>Pseudomonadota</taxon>
        <taxon>Alphaproteobacteria</taxon>
        <taxon>Caulobacterales</taxon>
        <taxon>Caulobacteraceae</taxon>
        <taxon>Brevundimonas</taxon>
    </lineage>
</organism>
<name>A0A4P1KDW1_9CAUL</name>
<dbReference type="Pfam" id="PF18932">
    <property type="entry name" value="DUF5681"/>
    <property type="match status" value="1"/>
</dbReference>
<dbReference type="AlphaFoldDB" id="A0A4P1KDW1"/>
<evidence type="ECO:0000313" key="3">
    <source>
        <dbReference type="EMBL" id="VTO17881.1"/>
    </source>
</evidence>
<sequence length="144" mass="15992">MSAHDEDDYEVGYRKPPKHSRFKPGQSGNPRGRPVTLPRADTPGQIGRDFRAVSNMTVKGANGEEVPMMKAMAMALANAGLKGKASAAKTFLRYLEQGNEENVARCPGLKLIDDVDLVEVNRRRRSKARMGRLLKDLAERSRKN</sequence>
<feature type="domain" description="DUF5681" evidence="2">
    <location>
        <begin position="18"/>
        <end position="97"/>
    </location>
</feature>
<dbReference type="KEGG" id="bvy:NCTC9239_02579"/>
<evidence type="ECO:0000259" key="2">
    <source>
        <dbReference type="Pfam" id="PF18932"/>
    </source>
</evidence>
<keyword evidence="4" id="KW-1185">Reference proteome</keyword>
<proteinExistence type="predicted"/>
<protein>
    <recommendedName>
        <fullName evidence="2">DUF5681 domain-containing protein</fullName>
    </recommendedName>
</protein>
<feature type="region of interest" description="Disordered" evidence="1">
    <location>
        <begin position="1"/>
        <end position="47"/>
    </location>
</feature>
<reference evidence="3 4" key="1">
    <citation type="submission" date="2019-04" db="EMBL/GenBank/DDBJ databases">
        <authorList>
            <consortium name="Pathogen Informatics"/>
        </authorList>
    </citation>
    <scope>NUCLEOTIDE SEQUENCE [LARGE SCALE GENOMIC DNA]</scope>
    <source>
        <strain evidence="3 4">NCTC9239</strain>
    </source>
</reference>
<evidence type="ECO:0000313" key="4">
    <source>
        <dbReference type="Proteomes" id="UP000309952"/>
    </source>
</evidence>
<gene>
    <name evidence="3" type="ORF">NCTC9239_02579</name>
</gene>
<accession>A0A4P1KDW1</accession>
<evidence type="ECO:0000256" key="1">
    <source>
        <dbReference type="SAM" id="MobiDB-lite"/>
    </source>
</evidence>
<dbReference type="RefSeq" id="WP_040344979.1">
    <property type="nucleotide sequence ID" value="NZ_LR588407.1"/>
</dbReference>
<dbReference type="Proteomes" id="UP000309952">
    <property type="component" value="Chromosome"/>
</dbReference>
<feature type="compositionally biased region" description="Acidic residues" evidence="1">
    <location>
        <begin position="1"/>
        <end position="10"/>
    </location>
</feature>